<evidence type="ECO:0000313" key="5">
    <source>
        <dbReference type="EMBL" id="HIQ79503.1"/>
    </source>
</evidence>
<dbReference type="PRINTS" id="PR00036">
    <property type="entry name" value="HTHLACI"/>
</dbReference>
<sequence>MPVTIKDVAREAGVSISTVSKILNDVPGISEPTRQRVEEVMSRLDYAPNSRAAGLARKSSRCIAFLADLDESEPYTNPHLFDIMCGVQEALCAKGYSFMLLDAMQSDLEKMVLSRVFDGIIVHGGALTRPVYQLLINRKFPHIVIGHPSDTRLNWVDTDNALGGRIAFEHLLDCGCRDIAFLGALETDDISNERLAGFRRALSDSGCECRSEWIIHTDGSLGAGREAALRLLTGSPRPQAVICSSNLLAYAFALAAGELDVDLPGEVQFITFDRYPYSSLITPEPTLVQIDVRDMGRAAAKQLLHALKKPELRVQTYTTLPSLIAGKSTIKRQT</sequence>
<organism evidence="5 6">
    <name type="scientific">Candidatus Scatomorpha intestinavium</name>
    <dbReference type="NCBI Taxonomy" id="2840922"/>
    <lineage>
        <taxon>Bacteria</taxon>
        <taxon>Bacillati</taxon>
        <taxon>Bacillota</taxon>
        <taxon>Clostridia</taxon>
        <taxon>Eubacteriales</taxon>
        <taxon>Candidatus Scatomorpha</taxon>
    </lineage>
</organism>
<gene>
    <name evidence="5" type="ORF">IAB77_09650</name>
</gene>
<dbReference type="AlphaFoldDB" id="A0A9D0ZF99"/>
<name>A0A9D0ZF99_9FIRM</name>
<dbReference type="Gene3D" id="1.10.260.40">
    <property type="entry name" value="lambda repressor-like DNA-binding domains"/>
    <property type="match status" value="1"/>
</dbReference>
<dbReference type="CDD" id="cd06267">
    <property type="entry name" value="PBP1_LacI_sugar_binding-like"/>
    <property type="match status" value="1"/>
</dbReference>
<comment type="caution">
    <text evidence="5">The sequence shown here is derived from an EMBL/GenBank/DDBJ whole genome shotgun (WGS) entry which is preliminary data.</text>
</comment>
<feature type="domain" description="HTH lacI-type" evidence="4">
    <location>
        <begin position="3"/>
        <end position="57"/>
    </location>
</feature>
<dbReference type="PROSITE" id="PS00356">
    <property type="entry name" value="HTH_LACI_1"/>
    <property type="match status" value="1"/>
</dbReference>
<dbReference type="SUPFAM" id="SSF47413">
    <property type="entry name" value="lambda repressor-like DNA-binding domains"/>
    <property type="match status" value="1"/>
</dbReference>
<dbReference type="Proteomes" id="UP000824262">
    <property type="component" value="Unassembled WGS sequence"/>
</dbReference>
<reference evidence="5" key="2">
    <citation type="journal article" date="2021" name="PeerJ">
        <title>Extensive microbial diversity within the chicken gut microbiome revealed by metagenomics and culture.</title>
        <authorList>
            <person name="Gilroy R."/>
            <person name="Ravi A."/>
            <person name="Getino M."/>
            <person name="Pursley I."/>
            <person name="Horton D.L."/>
            <person name="Alikhan N.F."/>
            <person name="Baker D."/>
            <person name="Gharbi K."/>
            <person name="Hall N."/>
            <person name="Watson M."/>
            <person name="Adriaenssens E.M."/>
            <person name="Foster-Nyarko E."/>
            <person name="Jarju S."/>
            <person name="Secka A."/>
            <person name="Antonio M."/>
            <person name="Oren A."/>
            <person name="Chaudhuri R.R."/>
            <person name="La Ragione R."/>
            <person name="Hildebrand F."/>
            <person name="Pallen M.J."/>
        </authorList>
    </citation>
    <scope>NUCLEOTIDE SEQUENCE</scope>
    <source>
        <strain evidence="5">ChiBcolR7-354</strain>
    </source>
</reference>
<keyword evidence="2 5" id="KW-0238">DNA-binding</keyword>
<reference evidence="5" key="1">
    <citation type="submission" date="2020-10" db="EMBL/GenBank/DDBJ databases">
        <authorList>
            <person name="Gilroy R."/>
        </authorList>
    </citation>
    <scope>NUCLEOTIDE SEQUENCE</scope>
    <source>
        <strain evidence="5">ChiBcolR7-354</strain>
    </source>
</reference>
<dbReference type="Pfam" id="PF13377">
    <property type="entry name" value="Peripla_BP_3"/>
    <property type="match status" value="1"/>
</dbReference>
<dbReference type="Gene3D" id="3.40.50.2300">
    <property type="match status" value="2"/>
</dbReference>
<dbReference type="GO" id="GO:0000976">
    <property type="term" value="F:transcription cis-regulatory region binding"/>
    <property type="evidence" value="ECO:0007669"/>
    <property type="project" value="TreeGrafter"/>
</dbReference>
<dbReference type="InterPro" id="IPR028082">
    <property type="entry name" value="Peripla_BP_I"/>
</dbReference>
<dbReference type="PANTHER" id="PTHR30146:SF109">
    <property type="entry name" value="HTH-TYPE TRANSCRIPTIONAL REGULATOR GALS"/>
    <property type="match status" value="1"/>
</dbReference>
<evidence type="ECO:0000259" key="4">
    <source>
        <dbReference type="PROSITE" id="PS50932"/>
    </source>
</evidence>
<dbReference type="SUPFAM" id="SSF53822">
    <property type="entry name" value="Periplasmic binding protein-like I"/>
    <property type="match status" value="1"/>
</dbReference>
<dbReference type="CDD" id="cd01392">
    <property type="entry name" value="HTH_LacI"/>
    <property type="match status" value="1"/>
</dbReference>
<dbReference type="InterPro" id="IPR046335">
    <property type="entry name" value="LacI/GalR-like_sensor"/>
</dbReference>
<dbReference type="GO" id="GO:0003700">
    <property type="term" value="F:DNA-binding transcription factor activity"/>
    <property type="evidence" value="ECO:0007669"/>
    <property type="project" value="TreeGrafter"/>
</dbReference>
<keyword evidence="1" id="KW-0805">Transcription regulation</keyword>
<evidence type="ECO:0000313" key="6">
    <source>
        <dbReference type="Proteomes" id="UP000824262"/>
    </source>
</evidence>
<accession>A0A9D0ZF99</accession>
<dbReference type="InterPro" id="IPR000843">
    <property type="entry name" value="HTH_LacI"/>
</dbReference>
<protein>
    <submittedName>
        <fullName evidence="5">LacI family DNA-binding transcriptional regulator</fullName>
    </submittedName>
</protein>
<dbReference type="PANTHER" id="PTHR30146">
    <property type="entry name" value="LACI-RELATED TRANSCRIPTIONAL REPRESSOR"/>
    <property type="match status" value="1"/>
</dbReference>
<dbReference type="PROSITE" id="PS50932">
    <property type="entry name" value="HTH_LACI_2"/>
    <property type="match status" value="1"/>
</dbReference>
<evidence type="ECO:0000256" key="3">
    <source>
        <dbReference type="ARBA" id="ARBA00023163"/>
    </source>
</evidence>
<keyword evidence="3" id="KW-0804">Transcription</keyword>
<proteinExistence type="predicted"/>
<dbReference type="SMART" id="SM00354">
    <property type="entry name" value="HTH_LACI"/>
    <property type="match status" value="1"/>
</dbReference>
<dbReference type="EMBL" id="DVGA01000112">
    <property type="protein sequence ID" value="HIQ79503.1"/>
    <property type="molecule type" value="Genomic_DNA"/>
</dbReference>
<dbReference type="Pfam" id="PF00356">
    <property type="entry name" value="LacI"/>
    <property type="match status" value="1"/>
</dbReference>
<evidence type="ECO:0000256" key="2">
    <source>
        <dbReference type="ARBA" id="ARBA00023125"/>
    </source>
</evidence>
<evidence type="ECO:0000256" key="1">
    <source>
        <dbReference type="ARBA" id="ARBA00023015"/>
    </source>
</evidence>
<dbReference type="InterPro" id="IPR010982">
    <property type="entry name" value="Lambda_DNA-bd_dom_sf"/>
</dbReference>